<name>A0A366KAC9_9BIFI</name>
<comment type="caution">
    <text evidence="5">The sequence shown here is derived from an EMBL/GenBank/DDBJ whole genome shotgun (WGS) entry which is preliminary data.</text>
</comment>
<keyword evidence="6" id="KW-1185">Reference proteome</keyword>
<feature type="chain" id="PRO_5017017549" description="SpaA-like prealbumin fold domain-containing protein" evidence="3">
    <location>
        <begin position="34"/>
        <end position="651"/>
    </location>
</feature>
<feature type="signal peptide" evidence="3">
    <location>
        <begin position="1"/>
        <end position="33"/>
    </location>
</feature>
<dbReference type="GO" id="GO:0005975">
    <property type="term" value="P:carbohydrate metabolic process"/>
    <property type="evidence" value="ECO:0007669"/>
    <property type="project" value="UniProtKB-ARBA"/>
</dbReference>
<evidence type="ECO:0000313" key="6">
    <source>
        <dbReference type="Proteomes" id="UP000252530"/>
    </source>
</evidence>
<dbReference type="EMBL" id="PDCG01000002">
    <property type="protein sequence ID" value="RBP98192.1"/>
    <property type="molecule type" value="Genomic_DNA"/>
</dbReference>
<dbReference type="AlphaFoldDB" id="A0A366KAC9"/>
<dbReference type="Pfam" id="PF17802">
    <property type="entry name" value="SpaA"/>
    <property type="match status" value="1"/>
</dbReference>
<reference evidence="5 6" key="1">
    <citation type="submission" date="2017-10" db="EMBL/GenBank/DDBJ databases">
        <title>Bifidobacterium xylocopum sp. nov. and Bifidobacterium aemilianum sp. nov., from the carpenter bee (Xylocopa violacea) digestive tract.</title>
        <authorList>
            <person name="Alberoni D."/>
            <person name="Baffoni L."/>
            <person name="Di Gioia D."/>
            <person name="Gaggia F."/>
            <person name="Biavati B."/>
        </authorList>
    </citation>
    <scope>NUCLEOTIDE SEQUENCE [LARGE SCALE GENOMIC DNA]</scope>
    <source>
        <strain evidence="5 6">XV10</strain>
    </source>
</reference>
<protein>
    <recommendedName>
        <fullName evidence="4">SpaA-like prealbumin fold domain-containing protein</fullName>
    </recommendedName>
</protein>
<dbReference type="InterPro" id="IPR013783">
    <property type="entry name" value="Ig-like_fold"/>
</dbReference>
<evidence type="ECO:0000256" key="2">
    <source>
        <dbReference type="SAM" id="Phobius"/>
    </source>
</evidence>
<gene>
    <name evidence="5" type="ORF">CRD60_03370</name>
</gene>
<feature type="domain" description="SpaA-like prealbumin fold" evidence="4">
    <location>
        <begin position="441"/>
        <end position="545"/>
    </location>
</feature>
<dbReference type="Gene3D" id="2.60.40.10">
    <property type="entry name" value="Immunoglobulins"/>
    <property type="match status" value="1"/>
</dbReference>
<dbReference type="InterPro" id="IPR026466">
    <property type="entry name" value="Fim_isopep_form_D2_dom"/>
</dbReference>
<evidence type="ECO:0000313" key="5">
    <source>
        <dbReference type="EMBL" id="RBP98192.1"/>
    </source>
</evidence>
<proteinExistence type="predicted"/>
<dbReference type="Proteomes" id="UP000252530">
    <property type="component" value="Unassembled WGS sequence"/>
</dbReference>
<dbReference type="RefSeq" id="WP_113859876.1">
    <property type="nucleotide sequence ID" value="NZ_PDCG01000002.1"/>
</dbReference>
<keyword evidence="2" id="KW-0472">Membrane</keyword>
<dbReference type="InterPro" id="IPR041033">
    <property type="entry name" value="SpaA_PFL_dom_1"/>
</dbReference>
<evidence type="ECO:0000256" key="1">
    <source>
        <dbReference type="SAM" id="MobiDB-lite"/>
    </source>
</evidence>
<keyword evidence="2" id="KW-1133">Transmembrane helix</keyword>
<dbReference type="Gene3D" id="2.60.40.740">
    <property type="match status" value="1"/>
</dbReference>
<dbReference type="NCBIfam" id="TIGR04226">
    <property type="entry name" value="RrgB_K2N_iso_D2"/>
    <property type="match status" value="1"/>
</dbReference>
<dbReference type="OrthoDB" id="3231832at2"/>
<keyword evidence="2" id="KW-0812">Transmembrane</keyword>
<accession>A0A366KAC9</accession>
<feature type="region of interest" description="Disordered" evidence="1">
    <location>
        <begin position="404"/>
        <end position="425"/>
    </location>
</feature>
<evidence type="ECO:0000259" key="4">
    <source>
        <dbReference type="Pfam" id="PF17802"/>
    </source>
</evidence>
<feature type="transmembrane region" description="Helical" evidence="2">
    <location>
        <begin position="620"/>
        <end position="642"/>
    </location>
</feature>
<sequence length="651" mass="66643">MRKLSHTRGALGLVLSAAMVLGLSLAGAGTASAAEEQIPAADLEGTTGTLAIKGKGKAMNGHKFTAVRIGTYLNAAHDGSDLTAVAVGTDSAMVAPAEAALTTVTGGPAATGFAGNPVGEVASKWLGFNSTAAGSGNQDTTSNAEKPSAWDGKLRSFVTALAQQSDFQSAIESAPVAQKDQTPATVAADADAELTFNGLAQGLYLVEDTTAPGNTDTQFDTASIPMMLGTPVAATASPSFAGYTKFKGETAAVELGTVMLKNNVPSLSKKVVVDPAKGSSVSIGDYVHYRVTASVPLTTGFPIYKYSITDKPSAGLTVIDPSDATHGVRVYVASDEAGIASSTPVADSKYAASMDASDHHLVVDLTSHIKESDPYEYGKTIFIDYWMQVNDAATSGTVSNGVSLEYSNDPANPPTNNDGTGGSTVINDPDTKDLSNVYFYSFSVQKKAKADGSSLSGAQFQIKDKSTGTSVRFMKVGNPGGVVIPGSYKKAADQSAANTNATDTLEVSDGSYTDAGKLDKGLLKIDGLADGTYTVAETKAPEGFSGTFKPSFDEKIETRVNAGKADASKPLFSNTNDTWGLVAAVSMPVPGVVAAPTAAPNAVDVLNVNSISQLPLTGGAGIFLALLLALLFLAAGICLAVVKRHGSEIQG</sequence>
<keyword evidence="3" id="KW-0732">Signal</keyword>
<organism evidence="5 6">
    <name type="scientific">Bifidobacterium aemilianum</name>
    <dbReference type="NCBI Taxonomy" id="2493120"/>
    <lineage>
        <taxon>Bacteria</taxon>
        <taxon>Bacillati</taxon>
        <taxon>Actinomycetota</taxon>
        <taxon>Actinomycetes</taxon>
        <taxon>Bifidobacteriales</taxon>
        <taxon>Bifidobacteriaceae</taxon>
        <taxon>Bifidobacterium</taxon>
    </lineage>
</organism>
<evidence type="ECO:0000256" key="3">
    <source>
        <dbReference type="SAM" id="SignalP"/>
    </source>
</evidence>